<evidence type="ECO:0000313" key="2">
    <source>
        <dbReference type="Proteomes" id="UP000290909"/>
    </source>
</evidence>
<sequence>MKALSNMSRLQVSSEYLLLLLKVYESKGKEFYYDDLFERDKDVFLKKTIEDNVYYLGKILNLPLTDARLKLLSKKKMTPKNKSEILLLNIKLALTSLQKRPKDFEVIPNEFDELARVLSKEFEPIKFGTYEGKQENTLLSEKKKESMRIKLEQITDEYIKQSKTKQYELIQMITNFYVDFINTQVFTSQNELISYIALYGFLIKEFSVFKYVSFFEYFYKHFESFKLALNQANYYYTTGFPNTDYLSRLLVDILTQAYEKVNGFSKEYSFEKKLNKGDSIEATIKTGKEIFSKEDIRIQHPTISLITIDRTLKRLKEEGLIQPLGKGRSSKWQRIDDSRRKGGKQLDIFQFTDLWRQYLLQGQLVVSVNLLPKWQ</sequence>
<dbReference type="EMBL" id="LR215050">
    <property type="protein sequence ID" value="VEU82615.1"/>
    <property type="molecule type" value="Genomic_DNA"/>
</dbReference>
<reference evidence="1 2" key="1">
    <citation type="submission" date="2019-01" db="EMBL/GenBank/DDBJ databases">
        <authorList>
            <consortium name="Pathogen Informatics"/>
        </authorList>
    </citation>
    <scope>NUCLEOTIDE SEQUENCE [LARGE SCALE GENOMIC DNA]</scope>
    <source>
        <strain evidence="1 2">NCTC10172</strain>
    </source>
</reference>
<dbReference type="Proteomes" id="UP000290909">
    <property type="component" value="Chromosome"/>
</dbReference>
<organism evidence="1 2">
    <name type="scientific">Acholeplasma hippikon</name>
    <dbReference type="NCBI Taxonomy" id="264636"/>
    <lineage>
        <taxon>Bacteria</taxon>
        <taxon>Bacillati</taxon>
        <taxon>Mycoplasmatota</taxon>
        <taxon>Mollicutes</taxon>
        <taxon>Acholeplasmatales</taxon>
        <taxon>Acholeplasmataceae</taxon>
        <taxon>Acholeplasma</taxon>
    </lineage>
</organism>
<dbReference type="AlphaFoldDB" id="A0A449BJH5"/>
<dbReference type="KEGG" id="ahk:NCTC10172_00634"/>
<name>A0A449BJH5_9MOLU</name>
<proteinExistence type="predicted"/>
<keyword evidence="2" id="KW-1185">Reference proteome</keyword>
<gene>
    <name evidence="1" type="ORF">NCTC10172_00634</name>
</gene>
<evidence type="ECO:0000313" key="1">
    <source>
        <dbReference type="EMBL" id="VEU82615.1"/>
    </source>
</evidence>
<dbReference type="STRING" id="1408416.GCA_000702765_00852"/>
<protein>
    <submittedName>
        <fullName evidence="1">Uncharacterized protein</fullName>
    </submittedName>
</protein>
<accession>A0A449BJH5</accession>